<sequence length="40" mass="4745">MVGIDTCQINSYNSNLFVQWQYMQSVPWDTNLMMHKTCCN</sequence>
<dbReference type="EMBL" id="GBRH01180199">
    <property type="protein sequence ID" value="JAE17697.1"/>
    <property type="molecule type" value="Transcribed_RNA"/>
</dbReference>
<reference evidence="1" key="1">
    <citation type="submission" date="2014-09" db="EMBL/GenBank/DDBJ databases">
        <authorList>
            <person name="Magalhaes I.L.F."/>
            <person name="Oliveira U."/>
            <person name="Santos F.R."/>
            <person name="Vidigal T.H.D.A."/>
            <person name="Brescovit A.D."/>
            <person name="Santos A.J."/>
        </authorList>
    </citation>
    <scope>NUCLEOTIDE SEQUENCE</scope>
    <source>
        <tissue evidence="1">Shoot tissue taken approximately 20 cm above the soil surface</tissue>
    </source>
</reference>
<organism evidence="1">
    <name type="scientific">Arundo donax</name>
    <name type="common">Giant reed</name>
    <name type="synonym">Donax arundinaceus</name>
    <dbReference type="NCBI Taxonomy" id="35708"/>
    <lineage>
        <taxon>Eukaryota</taxon>
        <taxon>Viridiplantae</taxon>
        <taxon>Streptophyta</taxon>
        <taxon>Embryophyta</taxon>
        <taxon>Tracheophyta</taxon>
        <taxon>Spermatophyta</taxon>
        <taxon>Magnoliopsida</taxon>
        <taxon>Liliopsida</taxon>
        <taxon>Poales</taxon>
        <taxon>Poaceae</taxon>
        <taxon>PACMAD clade</taxon>
        <taxon>Arundinoideae</taxon>
        <taxon>Arundineae</taxon>
        <taxon>Arundo</taxon>
    </lineage>
</organism>
<proteinExistence type="predicted"/>
<protein>
    <submittedName>
        <fullName evidence="1">Uncharacterized protein</fullName>
    </submittedName>
</protein>
<name>A0A0A9FZL0_ARUDO</name>
<reference evidence="1" key="2">
    <citation type="journal article" date="2015" name="Data Brief">
        <title>Shoot transcriptome of the giant reed, Arundo donax.</title>
        <authorList>
            <person name="Barrero R.A."/>
            <person name="Guerrero F.D."/>
            <person name="Moolhuijzen P."/>
            <person name="Goolsby J.A."/>
            <person name="Tidwell J."/>
            <person name="Bellgard S.E."/>
            <person name="Bellgard M.I."/>
        </authorList>
    </citation>
    <scope>NUCLEOTIDE SEQUENCE</scope>
    <source>
        <tissue evidence="1">Shoot tissue taken approximately 20 cm above the soil surface</tissue>
    </source>
</reference>
<dbReference type="AlphaFoldDB" id="A0A0A9FZL0"/>
<accession>A0A0A9FZL0</accession>
<evidence type="ECO:0000313" key="1">
    <source>
        <dbReference type="EMBL" id="JAE17697.1"/>
    </source>
</evidence>